<evidence type="ECO:0000256" key="2">
    <source>
        <dbReference type="ARBA" id="ARBA00023180"/>
    </source>
</evidence>
<keyword evidence="3" id="KW-1133">Transmembrane helix</keyword>
<keyword evidence="1" id="KW-0732">Signal</keyword>
<feature type="transmembrane region" description="Helical" evidence="3">
    <location>
        <begin position="26"/>
        <end position="44"/>
    </location>
</feature>
<organism evidence="4 5">
    <name type="scientific">Litomosoides sigmodontis</name>
    <name type="common">Filarial nematode worm</name>
    <dbReference type="NCBI Taxonomy" id="42156"/>
    <lineage>
        <taxon>Eukaryota</taxon>
        <taxon>Metazoa</taxon>
        <taxon>Ecdysozoa</taxon>
        <taxon>Nematoda</taxon>
        <taxon>Chromadorea</taxon>
        <taxon>Rhabditida</taxon>
        <taxon>Spirurina</taxon>
        <taxon>Spiruromorpha</taxon>
        <taxon>Filarioidea</taxon>
        <taxon>Onchocercidae</taxon>
        <taxon>Litomosoides</taxon>
    </lineage>
</organism>
<dbReference type="AlphaFoldDB" id="A0A3P6UIF9"/>
<reference evidence="4 5" key="1">
    <citation type="submission" date="2018-08" db="EMBL/GenBank/DDBJ databases">
        <authorList>
            <person name="Laetsch R D."/>
            <person name="Stevens L."/>
            <person name="Kumar S."/>
            <person name="Blaxter L. M."/>
        </authorList>
    </citation>
    <scope>NUCLEOTIDE SEQUENCE [LARGE SCALE GENOMIC DNA]</scope>
</reference>
<sequence length="172" mass="19176">MTMTMMIYSADVVVGLQSVRLVYSRMRVLITNVLILIASLIVVADQPMQCYECNSAKDANCKSSNGEDLKQYIKSCPALTEGTYAGNKPVACRKIIQSVEELPTQIIRECAYTGDKLDGMRKQGNKAVKLLYYQCENVDGDTPCNGTRQITTRHLSLLLFVTIVVAIHNKYQ</sequence>
<dbReference type="OrthoDB" id="6420171at2759"/>
<keyword evidence="2" id="KW-0325">Glycoprotein</keyword>
<evidence type="ECO:0000256" key="1">
    <source>
        <dbReference type="ARBA" id="ARBA00022729"/>
    </source>
</evidence>
<dbReference type="PANTHER" id="PTHR33562:SF2">
    <property type="entry name" value="PROTEIN QUIVER"/>
    <property type="match status" value="1"/>
</dbReference>
<evidence type="ECO:0000313" key="5">
    <source>
        <dbReference type="Proteomes" id="UP000277928"/>
    </source>
</evidence>
<dbReference type="OMA" id="YYYQCEN"/>
<accession>A0A3P6UIF9</accession>
<evidence type="ECO:0008006" key="6">
    <source>
        <dbReference type="Google" id="ProtNLM"/>
    </source>
</evidence>
<dbReference type="InterPro" id="IPR031424">
    <property type="entry name" value="QVR-like"/>
</dbReference>
<proteinExistence type="predicted"/>
<dbReference type="EMBL" id="UYRX01000229">
    <property type="protein sequence ID" value="VDK78024.1"/>
    <property type="molecule type" value="Genomic_DNA"/>
</dbReference>
<protein>
    <recommendedName>
        <fullName evidence="6">Protein sleepless</fullName>
    </recommendedName>
</protein>
<dbReference type="Proteomes" id="UP000277928">
    <property type="component" value="Unassembled WGS sequence"/>
</dbReference>
<keyword evidence="5" id="KW-1185">Reference proteome</keyword>
<gene>
    <name evidence="4" type="ORF">NLS_LOCUS3914</name>
</gene>
<name>A0A3P6UIF9_LITSI</name>
<keyword evidence="3" id="KW-0472">Membrane</keyword>
<dbReference type="InterPro" id="IPR050975">
    <property type="entry name" value="Sleep_regulator"/>
</dbReference>
<evidence type="ECO:0000313" key="4">
    <source>
        <dbReference type="EMBL" id="VDK78024.1"/>
    </source>
</evidence>
<evidence type="ECO:0000256" key="3">
    <source>
        <dbReference type="SAM" id="Phobius"/>
    </source>
</evidence>
<keyword evidence="3" id="KW-0812">Transmembrane</keyword>
<dbReference type="Pfam" id="PF17064">
    <property type="entry name" value="QVR"/>
    <property type="match status" value="1"/>
</dbReference>
<dbReference type="GO" id="GO:0030431">
    <property type="term" value="P:sleep"/>
    <property type="evidence" value="ECO:0007669"/>
    <property type="project" value="InterPro"/>
</dbReference>
<dbReference type="GO" id="GO:0032222">
    <property type="term" value="P:regulation of synaptic transmission, cholinergic"/>
    <property type="evidence" value="ECO:0007669"/>
    <property type="project" value="InterPro"/>
</dbReference>
<dbReference type="STRING" id="42156.A0A3P6UIF9"/>
<dbReference type="PANTHER" id="PTHR33562">
    <property type="entry name" value="ATILLA, ISOFORM B-RELATED-RELATED"/>
    <property type="match status" value="1"/>
</dbReference>